<dbReference type="AlphaFoldDB" id="A0A147GZW1"/>
<feature type="domain" description="Rv2993c-like N-terminal" evidence="5">
    <location>
        <begin position="1"/>
        <end position="51"/>
    </location>
</feature>
<proteinExistence type="inferred from homology"/>
<keyword evidence="3" id="KW-0479">Metal-binding</keyword>
<dbReference type="GO" id="GO:0003824">
    <property type="term" value="F:catalytic activity"/>
    <property type="evidence" value="ECO:0007669"/>
    <property type="project" value="InterPro"/>
</dbReference>
<dbReference type="InterPro" id="IPR011234">
    <property type="entry name" value="Fumarylacetoacetase-like_C"/>
</dbReference>
<evidence type="ECO:0000256" key="3">
    <source>
        <dbReference type="ARBA" id="ARBA00022723"/>
    </source>
</evidence>
<dbReference type="PANTHER" id="PTHR42796">
    <property type="entry name" value="FUMARYLACETOACETATE HYDROLASE DOMAIN-CONTAINING PROTEIN 2A-RELATED"/>
    <property type="match status" value="1"/>
</dbReference>
<dbReference type="InterPro" id="IPR036663">
    <property type="entry name" value="Fumarylacetoacetase_C_sf"/>
</dbReference>
<reference evidence="6 7" key="1">
    <citation type="journal article" date="2016" name="Front. Microbiol.">
        <title>Genomic Resource of Rice Seed Associated Bacteria.</title>
        <authorList>
            <person name="Midha S."/>
            <person name="Bansal K."/>
            <person name="Sharma S."/>
            <person name="Kumar N."/>
            <person name="Patil P.P."/>
            <person name="Chaudhry V."/>
            <person name="Patil P.B."/>
        </authorList>
    </citation>
    <scope>NUCLEOTIDE SEQUENCE [LARGE SCALE GENOMIC DNA]</scope>
    <source>
        <strain evidence="6 7">NS331</strain>
    </source>
</reference>
<accession>A0A147GZW1</accession>
<gene>
    <name evidence="6" type="ORF">NS331_07700</name>
</gene>
<dbReference type="GO" id="GO:0046872">
    <property type="term" value="F:metal ion binding"/>
    <property type="evidence" value="ECO:0007669"/>
    <property type="project" value="UniProtKB-KW"/>
</dbReference>
<feature type="domain" description="Fumarylacetoacetase-like C-terminal" evidence="4">
    <location>
        <begin position="59"/>
        <end position="258"/>
    </location>
</feature>
<comment type="cofactor">
    <cofactor evidence="1">
        <name>Mg(2+)</name>
        <dbReference type="ChEBI" id="CHEBI:18420"/>
    </cofactor>
</comment>
<dbReference type="PATRIC" id="fig|433924.3.peg.3522"/>
<dbReference type="OrthoDB" id="8582489at2"/>
<dbReference type="SUPFAM" id="SSF56529">
    <property type="entry name" value="FAH"/>
    <property type="match status" value="1"/>
</dbReference>
<evidence type="ECO:0000313" key="7">
    <source>
        <dbReference type="Proteomes" id="UP000072741"/>
    </source>
</evidence>
<dbReference type="Gene3D" id="3.90.850.10">
    <property type="entry name" value="Fumarylacetoacetase-like, C-terminal domain"/>
    <property type="match status" value="1"/>
</dbReference>
<dbReference type="Pfam" id="PF01557">
    <property type="entry name" value="FAA_hydrolase"/>
    <property type="match status" value="1"/>
</dbReference>
<evidence type="ECO:0000259" key="4">
    <source>
        <dbReference type="Pfam" id="PF01557"/>
    </source>
</evidence>
<evidence type="ECO:0000256" key="1">
    <source>
        <dbReference type="ARBA" id="ARBA00001946"/>
    </source>
</evidence>
<dbReference type="Pfam" id="PF10370">
    <property type="entry name" value="Rv2993c-like_N"/>
    <property type="match status" value="1"/>
</dbReference>
<evidence type="ECO:0000313" key="6">
    <source>
        <dbReference type="EMBL" id="KTT23107.1"/>
    </source>
</evidence>
<sequence>MRWIQFSEPASGAMHHGILDDDDRVHAVRGLPWMDPERTGQVHRLADVKVEVPLIPRTFYAAGLNYVTHIRQYAAETGTQAVVPQQADIGYRAINALVAHGEDVVIPSDAQQIEYEGELVVVIGKRARNLSPDEALGCVFGYTIGNDVSERLWQKSDRTFWRAKNADTFKPMGPWVDTDFDLAKAETTVSVNGAVTTRFASSAMLFDIPTFISRMSRYLTLHPGDVIWMGTDGKSPRIVAGDVVEVAITGLGALRNRFVAE</sequence>
<dbReference type="InterPro" id="IPR018833">
    <property type="entry name" value="Rv2993c-like_N"/>
</dbReference>
<keyword evidence="7" id="KW-1185">Reference proteome</keyword>
<comment type="caution">
    <text evidence="6">The sequence shown here is derived from an EMBL/GenBank/DDBJ whole genome shotgun (WGS) entry which is preliminary data.</text>
</comment>
<evidence type="ECO:0000259" key="5">
    <source>
        <dbReference type="Pfam" id="PF10370"/>
    </source>
</evidence>
<dbReference type="RefSeq" id="WP_058641419.1">
    <property type="nucleotide sequence ID" value="NZ_LDSL01000051.1"/>
</dbReference>
<dbReference type="GO" id="GO:0044281">
    <property type="term" value="P:small molecule metabolic process"/>
    <property type="evidence" value="ECO:0007669"/>
    <property type="project" value="UniProtKB-ARBA"/>
</dbReference>
<evidence type="ECO:0000256" key="2">
    <source>
        <dbReference type="ARBA" id="ARBA00010211"/>
    </source>
</evidence>
<organism evidence="6 7">
    <name type="scientific">Pseudacidovorax intermedius</name>
    <dbReference type="NCBI Taxonomy" id="433924"/>
    <lineage>
        <taxon>Bacteria</taxon>
        <taxon>Pseudomonadati</taxon>
        <taxon>Pseudomonadota</taxon>
        <taxon>Betaproteobacteria</taxon>
        <taxon>Burkholderiales</taxon>
        <taxon>Comamonadaceae</taxon>
        <taxon>Pseudacidovorax</taxon>
    </lineage>
</organism>
<protein>
    <submittedName>
        <fullName evidence="6">2-keto-4-pentenoate hydratase</fullName>
    </submittedName>
</protein>
<comment type="similarity">
    <text evidence="2">Belongs to the FAH family.</text>
</comment>
<dbReference type="PANTHER" id="PTHR42796:SF4">
    <property type="entry name" value="FUMARYLACETOACETATE HYDROLASE DOMAIN-CONTAINING PROTEIN 2A"/>
    <property type="match status" value="1"/>
</dbReference>
<dbReference type="EMBL" id="LDSL01000051">
    <property type="protein sequence ID" value="KTT23107.1"/>
    <property type="molecule type" value="Genomic_DNA"/>
</dbReference>
<dbReference type="Proteomes" id="UP000072741">
    <property type="component" value="Unassembled WGS sequence"/>
</dbReference>
<name>A0A147GZW1_9BURK</name>
<dbReference type="InterPro" id="IPR051121">
    <property type="entry name" value="FAH"/>
</dbReference>